<dbReference type="GO" id="GO:0003735">
    <property type="term" value="F:structural constituent of ribosome"/>
    <property type="evidence" value="ECO:0007669"/>
    <property type="project" value="InterPro"/>
</dbReference>
<keyword evidence="4 7" id="KW-0689">Ribosomal protein</keyword>
<feature type="compositionally biased region" description="Basic residues" evidence="9">
    <location>
        <begin position="93"/>
        <end position="116"/>
    </location>
</feature>
<dbReference type="GO" id="GO:0000049">
    <property type="term" value="F:tRNA binding"/>
    <property type="evidence" value="ECO:0007669"/>
    <property type="project" value="UniProtKB-UniRule"/>
</dbReference>
<dbReference type="Proteomes" id="UP000472839">
    <property type="component" value="Unassembled WGS sequence"/>
</dbReference>
<sequence>MARIAGVDLPNKKRMEYALTYIFGIGLHNSRLILDAVGIDRNKRAHELTEDEAAAIRQEIQKDYVVEGDLRKKVAMDIKSLMDIGSYRGLRHRKGLPCRGQKTKTNARTRKGKKKTVGAAAK</sequence>
<dbReference type="HAMAP" id="MF_01315">
    <property type="entry name" value="Ribosomal_uS13"/>
    <property type="match status" value="1"/>
</dbReference>
<dbReference type="EMBL" id="WFKJ01000022">
    <property type="protein sequence ID" value="KAB7890724.1"/>
    <property type="molecule type" value="Genomic_DNA"/>
</dbReference>
<dbReference type="PANTHER" id="PTHR10871">
    <property type="entry name" value="30S RIBOSOMAL PROTEIN S13/40S RIBOSOMAL PROTEIN S18"/>
    <property type="match status" value="1"/>
</dbReference>
<dbReference type="Proteomes" id="UP000461010">
    <property type="component" value="Unassembled WGS sequence"/>
</dbReference>
<dbReference type="Gene3D" id="1.10.8.50">
    <property type="match status" value="1"/>
</dbReference>
<dbReference type="FunFam" id="1.10.8.50:FF:000001">
    <property type="entry name" value="30S ribosomal protein S13"/>
    <property type="match status" value="1"/>
</dbReference>
<dbReference type="GO" id="GO:0019843">
    <property type="term" value="F:rRNA binding"/>
    <property type="evidence" value="ECO:0007669"/>
    <property type="project" value="UniProtKB-UniRule"/>
</dbReference>
<keyword evidence="7" id="KW-0820">tRNA-binding</keyword>
<dbReference type="PIRSF" id="PIRSF002134">
    <property type="entry name" value="Ribosomal_S13"/>
    <property type="match status" value="1"/>
</dbReference>
<dbReference type="Pfam" id="PF00416">
    <property type="entry name" value="Ribosomal_S13"/>
    <property type="match status" value="1"/>
</dbReference>
<keyword evidence="3 7" id="KW-0694">RNA-binding</keyword>
<comment type="caution">
    <text evidence="10">The sequence shown here is derived from an EMBL/GenBank/DDBJ whole genome shotgun (WGS) entry which is preliminary data.</text>
</comment>
<evidence type="ECO:0000256" key="8">
    <source>
        <dbReference type="RuleBase" id="RU003830"/>
    </source>
</evidence>
<evidence type="ECO:0000256" key="1">
    <source>
        <dbReference type="ARBA" id="ARBA00008080"/>
    </source>
</evidence>
<comment type="similarity">
    <text evidence="1 7 8">Belongs to the universal ribosomal protein uS13 family.</text>
</comment>
<name>A0A6L4WRU3_9BACT</name>
<comment type="subunit">
    <text evidence="7">Part of the 30S ribosomal subunit. Forms a loose heterodimer with protein S19. Forms two bridges to the 50S subunit in the 70S ribosome.</text>
</comment>
<dbReference type="NCBIfam" id="TIGR03631">
    <property type="entry name" value="uS13_bact"/>
    <property type="match status" value="1"/>
</dbReference>
<dbReference type="GO" id="GO:0006412">
    <property type="term" value="P:translation"/>
    <property type="evidence" value="ECO:0007669"/>
    <property type="project" value="UniProtKB-UniRule"/>
</dbReference>
<organism evidence="10 13">
    <name type="scientific">Poseidonibacter ostreae</name>
    <dbReference type="NCBI Taxonomy" id="2654171"/>
    <lineage>
        <taxon>Bacteria</taxon>
        <taxon>Pseudomonadati</taxon>
        <taxon>Campylobacterota</taxon>
        <taxon>Epsilonproteobacteria</taxon>
        <taxon>Campylobacterales</taxon>
        <taxon>Arcobacteraceae</taxon>
        <taxon>Poseidonibacter</taxon>
    </lineage>
</organism>
<feature type="region of interest" description="Disordered" evidence="9">
    <location>
        <begin position="93"/>
        <end position="122"/>
    </location>
</feature>
<dbReference type="PROSITE" id="PS50159">
    <property type="entry name" value="RIBOSOMAL_S13_2"/>
    <property type="match status" value="1"/>
</dbReference>
<evidence type="ECO:0000256" key="7">
    <source>
        <dbReference type="HAMAP-Rule" id="MF_01315"/>
    </source>
</evidence>
<evidence type="ECO:0000313" key="13">
    <source>
        <dbReference type="Proteomes" id="UP000472839"/>
    </source>
</evidence>
<dbReference type="FunFam" id="4.10.910.10:FF:000001">
    <property type="entry name" value="30S ribosomal protein S13"/>
    <property type="match status" value="1"/>
</dbReference>
<accession>A0A6L4WRU3</accession>
<dbReference type="GO" id="GO:0005829">
    <property type="term" value="C:cytosol"/>
    <property type="evidence" value="ECO:0007669"/>
    <property type="project" value="TreeGrafter"/>
</dbReference>
<evidence type="ECO:0000256" key="6">
    <source>
        <dbReference type="ARBA" id="ARBA00035166"/>
    </source>
</evidence>
<evidence type="ECO:0000256" key="4">
    <source>
        <dbReference type="ARBA" id="ARBA00022980"/>
    </source>
</evidence>
<dbReference type="InterPro" id="IPR001892">
    <property type="entry name" value="Ribosomal_uS13"/>
</dbReference>
<evidence type="ECO:0000256" key="5">
    <source>
        <dbReference type="ARBA" id="ARBA00023274"/>
    </source>
</evidence>
<dbReference type="EMBL" id="WFKK01000024">
    <property type="protein sequence ID" value="KAB7888509.1"/>
    <property type="molecule type" value="Genomic_DNA"/>
</dbReference>
<protein>
    <recommendedName>
        <fullName evidence="6 7">Small ribosomal subunit protein uS13</fullName>
    </recommendedName>
</protein>
<keyword evidence="2 7" id="KW-0699">rRNA-binding</keyword>
<dbReference type="SUPFAM" id="SSF46946">
    <property type="entry name" value="S13-like H2TH domain"/>
    <property type="match status" value="1"/>
</dbReference>
<dbReference type="InterPro" id="IPR019980">
    <property type="entry name" value="Ribosomal_uS13_bac-type"/>
</dbReference>
<dbReference type="RefSeq" id="WP_152190121.1">
    <property type="nucleotide sequence ID" value="NZ_WFKI01000020.1"/>
</dbReference>
<dbReference type="GO" id="GO:0015935">
    <property type="term" value="C:small ribosomal subunit"/>
    <property type="evidence" value="ECO:0007669"/>
    <property type="project" value="TreeGrafter"/>
</dbReference>
<evidence type="ECO:0000256" key="9">
    <source>
        <dbReference type="SAM" id="MobiDB-lite"/>
    </source>
</evidence>
<proteinExistence type="inferred from homology"/>
<dbReference type="PROSITE" id="PS00646">
    <property type="entry name" value="RIBOSOMAL_S13_1"/>
    <property type="match status" value="1"/>
</dbReference>
<evidence type="ECO:0000256" key="2">
    <source>
        <dbReference type="ARBA" id="ARBA00022730"/>
    </source>
</evidence>
<gene>
    <name evidence="7 10" type="primary">rpsM</name>
    <name evidence="11" type="ORF">GBG18_08290</name>
    <name evidence="10" type="ORF">GBG19_08980</name>
</gene>
<dbReference type="Gene3D" id="4.10.910.10">
    <property type="entry name" value="30s ribosomal protein s13, domain 2"/>
    <property type="match status" value="1"/>
</dbReference>
<dbReference type="PANTHER" id="PTHR10871:SF1">
    <property type="entry name" value="SMALL RIBOSOMAL SUBUNIT PROTEIN US13M"/>
    <property type="match status" value="1"/>
</dbReference>
<keyword evidence="12" id="KW-1185">Reference proteome</keyword>
<evidence type="ECO:0000313" key="11">
    <source>
        <dbReference type="EMBL" id="KAB7890724.1"/>
    </source>
</evidence>
<comment type="function">
    <text evidence="7">Located at the top of the head of the 30S subunit, it contacts several helices of the 16S rRNA. In the 70S ribosome it contacts the 23S rRNA (bridge B1a) and protein L5 of the 50S subunit (bridge B1b), connecting the 2 subunits; these bridges are implicated in subunit movement. Contacts the tRNAs in the A and P-sites.</text>
</comment>
<reference evidence="12 13" key="1">
    <citation type="submission" date="2019-10" db="EMBL/GenBank/DDBJ databases">
        <title>Poseidonibacter ostreae sp. nov., isolated from the gut of the Ostrea denselamellosa.</title>
        <authorList>
            <person name="Choi A."/>
        </authorList>
    </citation>
    <scope>NUCLEOTIDE SEQUENCE [LARGE SCALE GENOMIC DNA]</scope>
    <source>
        <strain evidence="10 13">SJOD-M-33</strain>
        <strain evidence="11 12">SJOD-M-5</strain>
    </source>
</reference>
<dbReference type="AlphaFoldDB" id="A0A6L4WRU3"/>
<dbReference type="InterPro" id="IPR027437">
    <property type="entry name" value="Rbsml_uS13_C"/>
</dbReference>
<keyword evidence="5 7" id="KW-0687">Ribonucleoprotein</keyword>
<evidence type="ECO:0000313" key="12">
    <source>
        <dbReference type="Proteomes" id="UP000461010"/>
    </source>
</evidence>
<evidence type="ECO:0000256" key="3">
    <source>
        <dbReference type="ARBA" id="ARBA00022884"/>
    </source>
</evidence>
<dbReference type="InterPro" id="IPR010979">
    <property type="entry name" value="Ribosomal_uS13-like_H2TH"/>
</dbReference>
<dbReference type="InterPro" id="IPR018269">
    <property type="entry name" value="Ribosomal_uS13_CS"/>
</dbReference>
<evidence type="ECO:0000313" key="10">
    <source>
        <dbReference type="EMBL" id="KAB7888509.1"/>
    </source>
</evidence>